<keyword evidence="2" id="KW-1185">Reference proteome</keyword>
<dbReference type="AlphaFoldDB" id="A0A161XCR6"/>
<reference evidence="1 2" key="1">
    <citation type="submission" date="2016-04" db="EMBL/GenBank/DDBJ databases">
        <title>Genome sequence of Clostridium magnum DSM 2767.</title>
        <authorList>
            <person name="Poehlein A."/>
            <person name="Uhlig R."/>
            <person name="Fischer R."/>
            <person name="Bahl H."/>
            <person name="Daniel R."/>
        </authorList>
    </citation>
    <scope>NUCLEOTIDE SEQUENCE [LARGE SCALE GENOMIC DNA]</scope>
    <source>
        <strain evidence="1 2">DSM 2767</strain>
    </source>
</reference>
<gene>
    <name evidence="1" type="ORF">CLMAG_19320</name>
</gene>
<organism evidence="1 2">
    <name type="scientific">Clostridium magnum DSM 2767</name>
    <dbReference type="NCBI Taxonomy" id="1121326"/>
    <lineage>
        <taxon>Bacteria</taxon>
        <taxon>Bacillati</taxon>
        <taxon>Bacillota</taxon>
        <taxon>Clostridia</taxon>
        <taxon>Eubacteriales</taxon>
        <taxon>Clostridiaceae</taxon>
        <taxon>Clostridium</taxon>
    </lineage>
</organism>
<protein>
    <submittedName>
        <fullName evidence="1">Uncharacterized protein</fullName>
    </submittedName>
</protein>
<dbReference type="EMBL" id="LWAE01000002">
    <property type="protein sequence ID" value="KZL92126.1"/>
    <property type="molecule type" value="Genomic_DNA"/>
</dbReference>
<comment type="caution">
    <text evidence="1">The sequence shown here is derived from an EMBL/GenBank/DDBJ whole genome shotgun (WGS) entry which is preliminary data.</text>
</comment>
<dbReference type="OrthoDB" id="1873312at2"/>
<name>A0A161XCR6_9CLOT</name>
<proteinExistence type="predicted"/>
<accession>A0A161XCR6</accession>
<evidence type="ECO:0000313" key="2">
    <source>
        <dbReference type="Proteomes" id="UP000076603"/>
    </source>
</evidence>
<dbReference type="Proteomes" id="UP000076603">
    <property type="component" value="Unassembled WGS sequence"/>
</dbReference>
<sequence length="506" mass="59021">MPEKYWPETVILWGAGATKPLGLYATKELIQLVIKINDNDFSFLENKNEELKNAFKKLVTVDLIKDNKLSKIYDLKALEIIINTNPKLNMHELFTMLDQLIDNDMGFNAFCKGKTEFLRVERIKGAKRCLILLIEELERLSVQKEPGYMDSVNVEPYYQLSKILTELMKEEAKYFEERGYKRDTRRFYLYSYAIISFNWDPILLWNLFNAHKEQNDNPMYLEGGLKLRLFDDFGTKIASTEIDSDESEIWYTADESQCKRVNDYKYPSRIIRVGKILFPHGIFGSRICPECGKYITTFGGRWDRLSTEVFGPSVSKGLQSNWQYKTKRESKYKRGALECPYCGQITYPYDMPLIMQTLAKKRSISPLEEIKTEMGLLMKNAKHIIFAGYSLPLDDIMVKTFFMSSIAGNDRNKLKCTVINYDEDYKDGENWLRGESIGKYIKESTNKSVVECIENVCDIFNLQNVRVSLKGMPDVFMKNGKCEKEKVIDLLYPKEYFREGFPLIRE</sequence>
<evidence type="ECO:0000313" key="1">
    <source>
        <dbReference type="EMBL" id="KZL92126.1"/>
    </source>
</evidence>
<dbReference type="PATRIC" id="fig|1121326.3.peg.1922"/>
<dbReference type="RefSeq" id="WP_066621389.1">
    <property type="nucleotide sequence ID" value="NZ_FQXL01000004.1"/>
</dbReference>
<dbReference type="STRING" id="1121326.CLMAG_19320"/>